<evidence type="ECO:0000313" key="1">
    <source>
        <dbReference type="EMBL" id="KAJ6219718.1"/>
    </source>
</evidence>
<proteinExistence type="predicted"/>
<comment type="caution">
    <text evidence="1">The sequence shown here is derived from an EMBL/GenBank/DDBJ whole genome shotgun (WGS) entry which is preliminary data.</text>
</comment>
<name>A0A9Q0M6Y6_BLOTA</name>
<evidence type="ECO:0000313" key="2">
    <source>
        <dbReference type="Proteomes" id="UP001142055"/>
    </source>
</evidence>
<organism evidence="1 2">
    <name type="scientific">Blomia tropicalis</name>
    <name type="common">Mite</name>
    <dbReference type="NCBI Taxonomy" id="40697"/>
    <lineage>
        <taxon>Eukaryota</taxon>
        <taxon>Metazoa</taxon>
        <taxon>Ecdysozoa</taxon>
        <taxon>Arthropoda</taxon>
        <taxon>Chelicerata</taxon>
        <taxon>Arachnida</taxon>
        <taxon>Acari</taxon>
        <taxon>Acariformes</taxon>
        <taxon>Sarcoptiformes</taxon>
        <taxon>Astigmata</taxon>
        <taxon>Glycyphagoidea</taxon>
        <taxon>Echimyopodidae</taxon>
        <taxon>Blomia</taxon>
    </lineage>
</organism>
<reference evidence="1" key="1">
    <citation type="submission" date="2022-12" db="EMBL/GenBank/DDBJ databases">
        <title>Genome assemblies of Blomia tropicalis.</title>
        <authorList>
            <person name="Cui Y."/>
        </authorList>
    </citation>
    <scope>NUCLEOTIDE SEQUENCE</scope>
    <source>
        <tissue evidence="1">Adult mites</tissue>
    </source>
</reference>
<dbReference type="Proteomes" id="UP001142055">
    <property type="component" value="Chromosome 2"/>
</dbReference>
<keyword evidence="2" id="KW-1185">Reference proteome</keyword>
<accession>A0A9Q0M6Y6</accession>
<dbReference type="AlphaFoldDB" id="A0A9Q0M6Y6"/>
<protein>
    <submittedName>
        <fullName evidence="1">Uncharacterized protein</fullName>
    </submittedName>
</protein>
<dbReference type="EMBL" id="JAPWDV010000002">
    <property type="protein sequence ID" value="KAJ6219718.1"/>
    <property type="molecule type" value="Genomic_DNA"/>
</dbReference>
<gene>
    <name evidence="1" type="ORF">RDWZM_005530</name>
</gene>
<sequence>MPRCLNYKQFKFSGRKWSPANVELFHALTKITILVFLKIIIKYCVRGYLKAKLTNRTLFIIVDMISKSFTIAVAKIAIKWALYPALRTAAKTLLITSIRSLVKPFINPLIKGPKGMSLTRMESSIKFILKLFFKVIIKTVALEMLVVVFENEATQMPLHQLMLRVALILSVKMSAKRICKLNRTPKSKNKDGDDPTATATAPIDKIMQFAIEKLITKLVKIPLIKILL</sequence>